<evidence type="ECO:0000256" key="8">
    <source>
        <dbReference type="ARBA" id="ARBA00023284"/>
    </source>
</evidence>
<name>A0A7C4D251_THEPE</name>
<keyword evidence="10" id="KW-0812">Transmembrane</keyword>
<dbReference type="EC" id="1.8.1.4" evidence="13"/>
<comment type="caution">
    <text evidence="13">The sequence shown here is derived from an EMBL/GenBank/DDBJ whole genome shotgun (WGS) entry which is preliminary data.</text>
</comment>
<dbReference type="InterPro" id="IPR016156">
    <property type="entry name" value="FAD/NAD-linked_Rdtase_dimer_sf"/>
</dbReference>
<dbReference type="Gene3D" id="3.30.390.30">
    <property type="match status" value="1"/>
</dbReference>
<dbReference type="Gene3D" id="3.50.50.60">
    <property type="entry name" value="FAD/NAD(P)-binding domain"/>
    <property type="match status" value="2"/>
</dbReference>
<feature type="domain" description="FAD/NAD(P)-binding" evidence="12">
    <location>
        <begin position="11"/>
        <end position="322"/>
    </location>
</feature>
<accession>A0A7C4D251</accession>
<dbReference type="AlphaFoldDB" id="A0A7C4D251"/>
<keyword evidence="4 9" id="KW-0274">FAD</keyword>
<keyword evidence="10" id="KW-1133">Transmembrane helix</keyword>
<dbReference type="Pfam" id="PF02852">
    <property type="entry name" value="Pyr_redox_dim"/>
    <property type="match status" value="1"/>
</dbReference>
<dbReference type="InterPro" id="IPR001100">
    <property type="entry name" value="Pyr_nuc-diS_OxRdtase"/>
</dbReference>
<evidence type="ECO:0000256" key="1">
    <source>
        <dbReference type="ARBA" id="ARBA00001974"/>
    </source>
</evidence>
<evidence type="ECO:0000259" key="12">
    <source>
        <dbReference type="Pfam" id="PF07992"/>
    </source>
</evidence>
<evidence type="ECO:0000256" key="3">
    <source>
        <dbReference type="ARBA" id="ARBA00022630"/>
    </source>
</evidence>
<gene>
    <name evidence="13" type="ORF">ENU21_03465</name>
</gene>
<reference evidence="13" key="1">
    <citation type="journal article" date="2020" name="mSystems">
        <title>Genome- and Community-Level Interaction Insights into Carbon Utilization and Element Cycling Functions of Hydrothermarchaeota in Hydrothermal Sediment.</title>
        <authorList>
            <person name="Zhou Z."/>
            <person name="Liu Y."/>
            <person name="Xu W."/>
            <person name="Pan J."/>
            <person name="Luo Z.H."/>
            <person name="Li M."/>
        </authorList>
    </citation>
    <scope>NUCLEOTIDE SEQUENCE</scope>
    <source>
        <strain evidence="13">SpSt-649</strain>
    </source>
</reference>
<dbReference type="GO" id="GO:0006103">
    <property type="term" value="P:2-oxoglutarate metabolic process"/>
    <property type="evidence" value="ECO:0007669"/>
    <property type="project" value="TreeGrafter"/>
</dbReference>
<dbReference type="InterPro" id="IPR012999">
    <property type="entry name" value="Pyr_OxRdtase_I_AS"/>
</dbReference>
<dbReference type="PANTHER" id="PTHR22912">
    <property type="entry name" value="DISULFIDE OXIDOREDUCTASE"/>
    <property type="match status" value="1"/>
</dbReference>
<keyword evidence="7" id="KW-1015">Disulfide bond</keyword>
<evidence type="ECO:0000256" key="6">
    <source>
        <dbReference type="ARBA" id="ARBA00023027"/>
    </source>
</evidence>
<comment type="cofactor">
    <cofactor evidence="1">
        <name>FAD</name>
        <dbReference type="ChEBI" id="CHEBI:57692"/>
    </cofactor>
</comment>
<dbReference type="GO" id="GO:0050660">
    <property type="term" value="F:flavin adenine dinucleotide binding"/>
    <property type="evidence" value="ECO:0007669"/>
    <property type="project" value="TreeGrafter"/>
</dbReference>
<dbReference type="InterPro" id="IPR036188">
    <property type="entry name" value="FAD/NAD-bd_sf"/>
</dbReference>
<dbReference type="InterPro" id="IPR050151">
    <property type="entry name" value="Class-I_Pyr_Nuc-Dis_Oxidored"/>
</dbReference>
<dbReference type="NCBIfam" id="NF004947">
    <property type="entry name" value="PRK06292.2-5"/>
    <property type="match status" value="1"/>
</dbReference>
<dbReference type="Pfam" id="PF07992">
    <property type="entry name" value="Pyr_redox_2"/>
    <property type="match status" value="1"/>
</dbReference>
<dbReference type="PROSITE" id="PS00076">
    <property type="entry name" value="PYRIDINE_REDOX_1"/>
    <property type="match status" value="1"/>
</dbReference>
<dbReference type="PANTHER" id="PTHR22912:SF151">
    <property type="entry name" value="DIHYDROLIPOYL DEHYDROGENASE, MITOCHONDRIAL"/>
    <property type="match status" value="1"/>
</dbReference>
<evidence type="ECO:0000256" key="9">
    <source>
        <dbReference type="RuleBase" id="RU003691"/>
    </source>
</evidence>
<dbReference type="PIRSF" id="PIRSF000350">
    <property type="entry name" value="Mercury_reductase_MerA"/>
    <property type="match status" value="1"/>
</dbReference>
<dbReference type="SUPFAM" id="SSF55424">
    <property type="entry name" value="FAD/NAD-linked reductases, dimerisation (C-terminal) domain"/>
    <property type="match status" value="1"/>
</dbReference>
<evidence type="ECO:0000313" key="13">
    <source>
        <dbReference type="EMBL" id="HGM46800.1"/>
    </source>
</evidence>
<comment type="similarity">
    <text evidence="2 9">Belongs to the class-I pyridine nucleotide-disulfide oxidoreductase family.</text>
</comment>
<evidence type="ECO:0000256" key="4">
    <source>
        <dbReference type="ARBA" id="ARBA00022827"/>
    </source>
</evidence>
<dbReference type="EMBL" id="DTBQ01000097">
    <property type="protein sequence ID" value="HGM46800.1"/>
    <property type="molecule type" value="Genomic_DNA"/>
</dbReference>
<evidence type="ECO:0000256" key="10">
    <source>
        <dbReference type="SAM" id="Phobius"/>
    </source>
</evidence>
<keyword evidence="8 9" id="KW-0676">Redox-active center</keyword>
<sequence length="470" mass="53153">MVKHYDVIAFGTGSAMNIVSALLEEGSRKKVAVIENSMVGGICLTRGCIPSKMLLEVARNIRRIREAGKFGIKVTLEPVDFTWTMERVWRRISEESRMIERSLERHPLIDLYKVTGAFIGDYTVDVGGKEIEGDTVLLCLGSRPAIPKVPGIEEVKYYTSDTFFRELRKLPRRTVVVGGGFVGLELGFFLAMMGSQVTVLQRRDRILPEEEPEISEFLRQDLSRYMDIRVNHEVVEFRKSGERQVVVAENKLTGENVEFDADLILIASGRASNSDITRVEKTGVRVDPKGWIMVDEYLRTTKEGIWAFGDATGKLMFKHKANYESIIVYRNAFLGEQVKADYHAVPHAVFTEPEVASVGMKEEEAVKKHDILVGIAAYGETAKGEAMMAEDYFVKVILERESLRILGAHIIGPEASILIQEIVNLMYSHGTAEPIYRGMHIHPALSEVVERAFYHLHEPEDWKRHIHHAH</sequence>
<keyword evidence="5 9" id="KW-0560">Oxidoreductase</keyword>
<feature type="domain" description="Pyridine nucleotide-disulphide oxidoreductase dimerisation" evidence="11">
    <location>
        <begin position="345"/>
        <end position="452"/>
    </location>
</feature>
<keyword evidence="6" id="KW-0520">NAD</keyword>
<dbReference type="GO" id="GO:0004148">
    <property type="term" value="F:dihydrolipoyl dehydrogenase (NADH) activity"/>
    <property type="evidence" value="ECO:0007669"/>
    <property type="project" value="UniProtKB-EC"/>
</dbReference>
<evidence type="ECO:0000259" key="11">
    <source>
        <dbReference type="Pfam" id="PF02852"/>
    </source>
</evidence>
<dbReference type="PRINTS" id="PR00411">
    <property type="entry name" value="PNDRDTASEI"/>
</dbReference>
<dbReference type="InterPro" id="IPR004099">
    <property type="entry name" value="Pyr_nucl-diS_OxRdtase_dimer"/>
</dbReference>
<dbReference type="PRINTS" id="PR00368">
    <property type="entry name" value="FADPNR"/>
</dbReference>
<keyword evidence="3 9" id="KW-0285">Flavoprotein</keyword>
<organism evidence="13">
    <name type="scientific">Thermofilum pendens</name>
    <dbReference type="NCBI Taxonomy" id="2269"/>
    <lineage>
        <taxon>Archaea</taxon>
        <taxon>Thermoproteota</taxon>
        <taxon>Thermoprotei</taxon>
        <taxon>Thermofilales</taxon>
        <taxon>Thermofilaceae</taxon>
        <taxon>Thermofilum</taxon>
    </lineage>
</organism>
<dbReference type="SUPFAM" id="SSF51905">
    <property type="entry name" value="FAD/NAD(P)-binding domain"/>
    <property type="match status" value="1"/>
</dbReference>
<proteinExistence type="inferred from homology"/>
<dbReference type="InterPro" id="IPR023753">
    <property type="entry name" value="FAD/NAD-binding_dom"/>
</dbReference>
<evidence type="ECO:0000256" key="7">
    <source>
        <dbReference type="ARBA" id="ARBA00023157"/>
    </source>
</evidence>
<evidence type="ECO:0000256" key="2">
    <source>
        <dbReference type="ARBA" id="ARBA00007532"/>
    </source>
</evidence>
<feature type="transmembrane region" description="Helical" evidence="10">
    <location>
        <begin position="175"/>
        <end position="194"/>
    </location>
</feature>
<keyword evidence="10" id="KW-0472">Membrane</keyword>
<protein>
    <submittedName>
        <fullName evidence="13">Dihydrolipoyl dehydrogenase</fullName>
        <ecNumber evidence="13">1.8.1.4</ecNumber>
    </submittedName>
</protein>
<evidence type="ECO:0000256" key="5">
    <source>
        <dbReference type="ARBA" id="ARBA00023002"/>
    </source>
</evidence>